<dbReference type="RefSeq" id="WP_062302286.1">
    <property type="nucleotide sequence ID" value="NZ_LRPB01000046.1"/>
</dbReference>
<reference evidence="1 2" key="1">
    <citation type="submission" date="2016-01" db="EMBL/GenBank/DDBJ databases">
        <title>Genome sequencing of Roseivirga seohaensis SW-152.</title>
        <authorList>
            <person name="Selvaratnam C."/>
            <person name="Thevarajoo S."/>
            <person name="Goh K.M."/>
            <person name="Ee R."/>
            <person name="Chan K.-G."/>
            <person name="Chong C.S."/>
        </authorList>
    </citation>
    <scope>NUCLEOTIDE SEQUENCE [LARGE SCALE GENOMIC DNA]</scope>
    <source>
        <strain evidence="1 2">SW-152</strain>
    </source>
</reference>
<dbReference type="STRING" id="1914963.AWW67_08510"/>
<dbReference type="AlphaFoldDB" id="A0A150XQ77"/>
<proteinExistence type="predicted"/>
<accession>A0A150XQ77</accession>
<sequence>MAEITASEKLMELAFKGLDHGIYSIKDGDGPLIPFIMIQTKGEIEMKRFLAETLEHSLLQARKHIANLTNELDCVVLVYDGMLTIQGAKYDAIMVDSFDITDNKGYCFAQRYKPKKFLSKFKEIGNAAFVGEIESLLEHK</sequence>
<dbReference type="EMBL" id="LRPB01000046">
    <property type="protein sequence ID" value="KYG80854.1"/>
    <property type="molecule type" value="Genomic_DNA"/>
</dbReference>
<evidence type="ECO:0000313" key="2">
    <source>
        <dbReference type="Proteomes" id="UP000075663"/>
    </source>
</evidence>
<dbReference type="Proteomes" id="UP000075663">
    <property type="component" value="Unassembled WGS sequence"/>
</dbReference>
<protein>
    <submittedName>
        <fullName evidence="1">Uncharacterized protein</fullName>
    </submittedName>
</protein>
<evidence type="ECO:0000313" key="1">
    <source>
        <dbReference type="EMBL" id="KYG80854.1"/>
    </source>
</evidence>
<organism evidence="1 2">
    <name type="scientific">Roseivirga seohaensis</name>
    <dbReference type="NCBI Taxonomy" id="1914963"/>
    <lineage>
        <taxon>Bacteria</taxon>
        <taxon>Pseudomonadati</taxon>
        <taxon>Bacteroidota</taxon>
        <taxon>Cytophagia</taxon>
        <taxon>Cytophagales</taxon>
        <taxon>Roseivirgaceae</taxon>
        <taxon>Roseivirga</taxon>
    </lineage>
</organism>
<comment type="caution">
    <text evidence="1">The sequence shown here is derived from an EMBL/GenBank/DDBJ whole genome shotgun (WGS) entry which is preliminary data.</text>
</comment>
<name>A0A150XQ77_9BACT</name>
<gene>
    <name evidence="1" type="ORF">AWW67_08510</name>
</gene>